<reference evidence="2" key="1">
    <citation type="submission" date="2022-11" db="UniProtKB">
        <authorList>
            <consortium name="WormBaseParasite"/>
        </authorList>
    </citation>
    <scope>IDENTIFICATION</scope>
</reference>
<sequence>MLGAKNLISNISGNLAKTLVKSEAPLMASTSSANSHENRMYFRASSAQHLNNSNASPFVKIQLEKSFHTTATAERKYDHHFVEDSYCLEQEDQGRF</sequence>
<dbReference type="AlphaFoldDB" id="A0A914E8A0"/>
<keyword evidence="1" id="KW-1185">Reference proteome</keyword>
<dbReference type="Proteomes" id="UP000887540">
    <property type="component" value="Unplaced"/>
</dbReference>
<evidence type="ECO:0000313" key="1">
    <source>
        <dbReference type="Proteomes" id="UP000887540"/>
    </source>
</evidence>
<evidence type="ECO:0000313" key="2">
    <source>
        <dbReference type="WBParaSite" id="ACRNAN_scaffold643.g7025.t1"/>
    </source>
</evidence>
<proteinExistence type="predicted"/>
<name>A0A914E8A0_9BILA</name>
<organism evidence="1 2">
    <name type="scientific">Acrobeloides nanus</name>
    <dbReference type="NCBI Taxonomy" id="290746"/>
    <lineage>
        <taxon>Eukaryota</taxon>
        <taxon>Metazoa</taxon>
        <taxon>Ecdysozoa</taxon>
        <taxon>Nematoda</taxon>
        <taxon>Chromadorea</taxon>
        <taxon>Rhabditida</taxon>
        <taxon>Tylenchina</taxon>
        <taxon>Cephalobomorpha</taxon>
        <taxon>Cephaloboidea</taxon>
        <taxon>Cephalobidae</taxon>
        <taxon>Acrobeloides</taxon>
    </lineage>
</organism>
<protein>
    <submittedName>
        <fullName evidence="2">Uncharacterized protein</fullName>
    </submittedName>
</protein>
<accession>A0A914E8A0</accession>
<dbReference type="WBParaSite" id="ACRNAN_scaffold643.g7025.t1">
    <property type="protein sequence ID" value="ACRNAN_scaffold643.g7025.t1"/>
    <property type="gene ID" value="ACRNAN_scaffold643.g7025"/>
</dbReference>